<protein>
    <recommendedName>
        <fullName evidence="3">C6 zinc finger protein</fullName>
    </recommendedName>
</protein>
<evidence type="ECO:0000313" key="2">
    <source>
        <dbReference type="Proteomes" id="UP001281614"/>
    </source>
</evidence>
<gene>
    <name evidence="1" type="ORF">CKAH01_18777</name>
</gene>
<proteinExistence type="predicted"/>
<dbReference type="Proteomes" id="UP001281614">
    <property type="component" value="Unassembled WGS sequence"/>
</dbReference>
<sequence>MHHYSVVTSDTLSLRTDMQYVWRVIVPQTGYSSAFLTDGILALSAAHKAHLLPNQRSTQLKLAAYYQTAGLQGFRAVWQDVNDKNWQETFCFSSLLIIYVFSLLAVTDKDPSGFAFISRIVELFVCVRGMRSTMDTFGPSLKRSQHAPLASGIWSVDEEDTSYRHPSIERMVLPRDIFEKLGMLAIFFKLHLDEERKEAYGCAVIQLERVAYLITHAGFHVELGMLLLWPYTVSDVVMNDIHAANPHACVLLCHFAVLLSVFEKRFWFLSGWTGGLLSSSMAHLAGHVELLEVVEWTQDWAVGI</sequence>
<dbReference type="InterPro" id="IPR053157">
    <property type="entry name" value="Sterol_Uptake_Regulator"/>
</dbReference>
<dbReference type="PANTHER" id="PTHR47784">
    <property type="entry name" value="STEROL UPTAKE CONTROL PROTEIN 2"/>
    <property type="match status" value="1"/>
</dbReference>
<comment type="caution">
    <text evidence="1">The sequence shown here is derived from an EMBL/GenBank/DDBJ whole genome shotgun (WGS) entry which is preliminary data.</text>
</comment>
<dbReference type="GO" id="GO:0001228">
    <property type="term" value="F:DNA-binding transcription activator activity, RNA polymerase II-specific"/>
    <property type="evidence" value="ECO:0007669"/>
    <property type="project" value="TreeGrafter"/>
</dbReference>
<name>A0AAD9Y5V9_COLKA</name>
<dbReference type="EMBL" id="VYYT01000385">
    <property type="protein sequence ID" value="KAK2738316.1"/>
    <property type="molecule type" value="Genomic_DNA"/>
</dbReference>
<evidence type="ECO:0008006" key="3">
    <source>
        <dbReference type="Google" id="ProtNLM"/>
    </source>
</evidence>
<evidence type="ECO:0000313" key="1">
    <source>
        <dbReference type="EMBL" id="KAK2738316.1"/>
    </source>
</evidence>
<keyword evidence="2" id="KW-1185">Reference proteome</keyword>
<organism evidence="1 2">
    <name type="scientific">Colletotrichum kahawae</name>
    <name type="common">Coffee berry disease fungus</name>
    <dbReference type="NCBI Taxonomy" id="34407"/>
    <lineage>
        <taxon>Eukaryota</taxon>
        <taxon>Fungi</taxon>
        <taxon>Dikarya</taxon>
        <taxon>Ascomycota</taxon>
        <taxon>Pezizomycotina</taxon>
        <taxon>Sordariomycetes</taxon>
        <taxon>Hypocreomycetidae</taxon>
        <taxon>Glomerellales</taxon>
        <taxon>Glomerellaceae</taxon>
        <taxon>Colletotrichum</taxon>
        <taxon>Colletotrichum gloeosporioides species complex</taxon>
    </lineage>
</organism>
<reference evidence="1" key="1">
    <citation type="submission" date="2023-02" db="EMBL/GenBank/DDBJ databases">
        <title>Colletotrichum kahawae CIFC_Que2 genome sequencing and assembly.</title>
        <authorList>
            <person name="Baroncelli R."/>
        </authorList>
    </citation>
    <scope>NUCLEOTIDE SEQUENCE</scope>
    <source>
        <strain evidence="1">CIFC_Que2</strain>
    </source>
</reference>
<accession>A0AAD9Y5V9</accession>
<dbReference type="PANTHER" id="PTHR47784:SF5">
    <property type="entry name" value="STEROL UPTAKE CONTROL PROTEIN 2"/>
    <property type="match status" value="1"/>
</dbReference>
<dbReference type="AlphaFoldDB" id="A0AAD9Y5V9"/>